<accession>A0ACC2JWX5</accession>
<dbReference type="Proteomes" id="UP001153332">
    <property type="component" value="Unassembled WGS sequence"/>
</dbReference>
<reference evidence="1" key="1">
    <citation type="submission" date="2022-12" db="EMBL/GenBank/DDBJ databases">
        <title>Genome Sequence of Lasiodiplodia mahajangana.</title>
        <authorList>
            <person name="Buettner E."/>
        </authorList>
    </citation>
    <scope>NUCLEOTIDE SEQUENCE</scope>
    <source>
        <strain evidence="1">VT137</strain>
    </source>
</reference>
<sequence length="227" mass="25485">MFPACPFSSKSQCGIATDSGKEVQRRSRASSGHTLLARPLRPTESCSPGDLGRGNPVSLAIRTRYTRVSKAREPRNGRLSRPRSSHSTKGDEKYQTLASSVSSRIDTPRSSCQSHASGDIEPPTNDCLPSYHQTGGTLETKTSGSPEDEYISKALRLSCEPKTEYQANQAAASDETRPLFNEYYERVYGKDYVEEEDLADTYWKWDIERQQWHHINEDTKSEAWFPG</sequence>
<dbReference type="EMBL" id="JAPUUL010000231">
    <property type="protein sequence ID" value="KAJ8131772.1"/>
    <property type="molecule type" value="Genomic_DNA"/>
</dbReference>
<evidence type="ECO:0000313" key="2">
    <source>
        <dbReference type="Proteomes" id="UP001153332"/>
    </source>
</evidence>
<organism evidence="1 2">
    <name type="scientific">Lasiodiplodia mahajangana</name>
    <dbReference type="NCBI Taxonomy" id="1108764"/>
    <lineage>
        <taxon>Eukaryota</taxon>
        <taxon>Fungi</taxon>
        <taxon>Dikarya</taxon>
        <taxon>Ascomycota</taxon>
        <taxon>Pezizomycotina</taxon>
        <taxon>Dothideomycetes</taxon>
        <taxon>Dothideomycetes incertae sedis</taxon>
        <taxon>Botryosphaeriales</taxon>
        <taxon>Botryosphaeriaceae</taxon>
        <taxon>Lasiodiplodia</taxon>
    </lineage>
</organism>
<name>A0ACC2JWX5_9PEZI</name>
<evidence type="ECO:0000313" key="1">
    <source>
        <dbReference type="EMBL" id="KAJ8131772.1"/>
    </source>
</evidence>
<keyword evidence="2" id="KW-1185">Reference proteome</keyword>
<gene>
    <name evidence="1" type="ORF">O1611_g1853</name>
</gene>
<protein>
    <submittedName>
        <fullName evidence="1">Uncharacterized protein</fullName>
    </submittedName>
</protein>
<proteinExistence type="predicted"/>
<comment type="caution">
    <text evidence="1">The sequence shown here is derived from an EMBL/GenBank/DDBJ whole genome shotgun (WGS) entry which is preliminary data.</text>
</comment>